<dbReference type="Proteomes" id="UP000275027">
    <property type="component" value="Unassembled WGS sequence"/>
</dbReference>
<proteinExistence type="predicted"/>
<reference evidence="2 4" key="1">
    <citation type="submission" date="2017-12" db="EMBL/GenBank/DDBJ databases">
        <title>Genomic Encyclopedia of Type Strains, Phase III (KMG-III): the genomes of soil and plant-associated and newly described type strains.</title>
        <authorList>
            <person name="Whitman W."/>
        </authorList>
    </citation>
    <scope>NUCLEOTIDE SEQUENCE [LARGE SCALE GENOMIC DNA]</scope>
    <source>
        <strain evidence="2 4">IP-10</strain>
    </source>
</reference>
<organism evidence="3 5">
    <name type="scientific">Flavobacterium lindanitolerans</name>
    <dbReference type="NCBI Taxonomy" id="428988"/>
    <lineage>
        <taxon>Bacteria</taxon>
        <taxon>Pseudomonadati</taxon>
        <taxon>Bacteroidota</taxon>
        <taxon>Flavobacteriia</taxon>
        <taxon>Flavobacteriales</taxon>
        <taxon>Flavobacteriaceae</taxon>
        <taxon>Flavobacterium</taxon>
    </lineage>
</organism>
<evidence type="ECO:0000256" key="1">
    <source>
        <dbReference type="SAM" id="SignalP"/>
    </source>
</evidence>
<keyword evidence="4" id="KW-1185">Reference proteome</keyword>
<comment type="caution">
    <text evidence="3">The sequence shown here is derived from an EMBL/GenBank/DDBJ whole genome shotgun (WGS) entry which is preliminary data.</text>
</comment>
<gene>
    <name evidence="2" type="ORF">B0G92_1416</name>
    <name evidence="3" type="ORF">CLV50_0088</name>
</gene>
<keyword evidence="1" id="KW-0732">Signal</keyword>
<name>A0A497V1Y6_9FLAO</name>
<feature type="signal peptide" evidence="1">
    <location>
        <begin position="1"/>
        <end position="19"/>
    </location>
</feature>
<dbReference type="RefSeq" id="WP_101471566.1">
    <property type="nucleotide sequence ID" value="NZ_PJND01000007.1"/>
</dbReference>
<dbReference type="EMBL" id="PJND01000007">
    <property type="protein sequence ID" value="PKW29771.1"/>
    <property type="molecule type" value="Genomic_DNA"/>
</dbReference>
<sequence length="190" mass="22074">MKKIVCLALFLLISVKSFSQNMASLKANAQKFYDYTVSHQYEQMMDMIYPKLYDIAPKEALLESLKKPFEANQGFKIKMVDAPANFTFGDIKKIGDQFFSVINHDNTMQIIWDEAIPNLEIQEYIDMFKKAMKTENVSYDPTNKTMNIKTGAKMIAISDNLTKKEWKYLIYNEQIFTQLFEGKIKTELGL</sequence>
<evidence type="ECO:0000313" key="2">
    <source>
        <dbReference type="EMBL" id="PKW29771.1"/>
    </source>
</evidence>
<evidence type="ECO:0000313" key="4">
    <source>
        <dbReference type="Proteomes" id="UP000233767"/>
    </source>
</evidence>
<feature type="chain" id="PRO_5019837543" description="DUF4252 domain-containing protein" evidence="1">
    <location>
        <begin position="20"/>
        <end position="190"/>
    </location>
</feature>
<protein>
    <recommendedName>
        <fullName evidence="6">DUF4252 domain-containing protein</fullName>
    </recommendedName>
</protein>
<accession>A0A497V1Y6</accession>
<dbReference type="EMBL" id="RCCB01000010">
    <property type="protein sequence ID" value="RLJ34728.1"/>
    <property type="molecule type" value="Genomic_DNA"/>
</dbReference>
<evidence type="ECO:0000313" key="3">
    <source>
        <dbReference type="EMBL" id="RLJ34728.1"/>
    </source>
</evidence>
<evidence type="ECO:0008006" key="6">
    <source>
        <dbReference type="Google" id="ProtNLM"/>
    </source>
</evidence>
<dbReference type="AlphaFoldDB" id="A0A497V1Y6"/>
<reference evidence="3 5" key="2">
    <citation type="submission" date="2018-10" db="EMBL/GenBank/DDBJ databases">
        <title>Genomic Encyclopedia of Archaeal and Bacterial Type Strains, Phase II (KMG-II): from individual species to whole genera.</title>
        <authorList>
            <person name="Goeker M."/>
        </authorList>
    </citation>
    <scope>NUCLEOTIDE SEQUENCE [LARGE SCALE GENOMIC DNA]</scope>
    <source>
        <strain evidence="3 5">DSM 21886</strain>
    </source>
</reference>
<dbReference type="Proteomes" id="UP000233767">
    <property type="component" value="Unassembled WGS sequence"/>
</dbReference>
<evidence type="ECO:0000313" key="5">
    <source>
        <dbReference type="Proteomes" id="UP000275027"/>
    </source>
</evidence>